<name>A0A2S3X6G5_PSEPU</name>
<evidence type="ECO:0008006" key="3">
    <source>
        <dbReference type="Google" id="ProtNLM"/>
    </source>
</evidence>
<protein>
    <recommendedName>
        <fullName evidence="3">DUF2251 domain-containing protein</fullName>
    </recommendedName>
</protein>
<organism evidence="1 2">
    <name type="scientific">Pseudomonas putida</name>
    <name type="common">Arthrobacter siderocapsulatus</name>
    <dbReference type="NCBI Taxonomy" id="303"/>
    <lineage>
        <taxon>Bacteria</taxon>
        <taxon>Pseudomonadati</taxon>
        <taxon>Pseudomonadota</taxon>
        <taxon>Gammaproteobacteria</taxon>
        <taxon>Pseudomonadales</taxon>
        <taxon>Pseudomonadaceae</taxon>
        <taxon>Pseudomonas</taxon>
    </lineage>
</organism>
<evidence type="ECO:0000313" key="2">
    <source>
        <dbReference type="Proteomes" id="UP000237230"/>
    </source>
</evidence>
<reference evidence="1 2" key="1">
    <citation type="submission" date="2016-08" db="EMBL/GenBank/DDBJ databases">
        <authorList>
            <person name="Seilhamer J.J."/>
        </authorList>
    </citation>
    <scope>NUCLEOTIDE SEQUENCE [LARGE SCALE GENOMIC DNA]</scope>
    <source>
        <strain evidence="1 2">KH-21-114</strain>
    </source>
</reference>
<dbReference type="AlphaFoldDB" id="A0A2S3X6G5"/>
<proteinExistence type="predicted"/>
<accession>A0A2S3X6G5</accession>
<dbReference type="RefSeq" id="WP_103447823.1">
    <property type="nucleotide sequence ID" value="NZ_MINH01000019.1"/>
</dbReference>
<dbReference type="Proteomes" id="UP000237230">
    <property type="component" value="Unassembled WGS sequence"/>
</dbReference>
<dbReference type="OrthoDB" id="5679620at2"/>
<reference evidence="1 2" key="2">
    <citation type="submission" date="2018-03" db="EMBL/GenBank/DDBJ databases">
        <title>Draft genome of Pseudomonas putida strain KH-21-114.</title>
        <authorList>
            <person name="Yoshizawa S."/>
            <person name="Khan N.H."/>
            <person name="Nishimura M."/>
            <person name="Chiura H.X."/>
            <person name="Ogura Y."/>
            <person name="Hayashi T."/>
            <person name="Kogure K."/>
        </authorList>
    </citation>
    <scope>NUCLEOTIDE SEQUENCE [LARGE SCALE GENOMIC DNA]</scope>
    <source>
        <strain evidence="1 2">KH-21-114</strain>
    </source>
</reference>
<evidence type="ECO:0000313" key="1">
    <source>
        <dbReference type="EMBL" id="POG11065.1"/>
    </source>
</evidence>
<dbReference type="Pfam" id="PF10008">
    <property type="entry name" value="DUF2251"/>
    <property type="match status" value="1"/>
</dbReference>
<gene>
    <name evidence="1" type="ORF">BGP84_15485</name>
</gene>
<dbReference type="InterPro" id="IPR014449">
    <property type="entry name" value="UCP007050_HI0931"/>
</dbReference>
<comment type="caution">
    <text evidence="1">The sequence shown here is derived from an EMBL/GenBank/DDBJ whole genome shotgun (WGS) entry which is preliminary data.</text>
</comment>
<dbReference type="EMBL" id="MINH01000019">
    <property type="protein sequence ID" value="POG11065.1"/>
    <property type="molecule type" value="Genomic_DNA"/>
</dbReference>
<sequence>MPAYVVAQNELLVGDGLVVEAPAGEGPYAVVFEDDEETGYFYALDSSGGGNPIQNALHIYDVESIADRDKPSTVKIAWSEDHRKALLLINDYPHAVFDFEAKQGHCRTGFPLPMDNGWSHAGHEWDDSTLRHFA</sequence>